<dbReference type="Proteomes" id="UP001165960">
    <property type="component" value="Unassembled WGS sequence"/>
</dbReference>
<proteinExistence type="predicted"/>
<evidence type="ECO:0000313" key="1">
    <source>
        <dbReference type="EMBL" id="KAJ9063649.1"/>
    </source>
</evidence>
<name>A0ACC2SMM1_9FUNG</name>
<reference evidence="1" key="1">
    <citation type="submission" date="2022-04" db="EMBL/GenBank/DDBJ databases">
        <title>Genome of the entomopathogenic fungus Entomophthora muscae.</title>
        <authorList>
            <person name="Elya C."/>
            <person name="Lovett B.R."/>
            <person name="Lee E."/>
            <person name="Macias A.M."/>
            <person name="Hajek A.E."/>
            <person name="De Bivort B.L."/>
            <person name="Kasson M.T."/>
            <person name="De Fine Licht H.H."/>
            <person name="Stajich J.E."/>
        </authorList>
    </citation>
    <scope>NUCLEOTIDE SEQUENCE</scope>
    <source>
        <strain evidence="1">Berkeley</strain>
    </source>
</reference>
<sequence>MNNLCEKIITFEKVLECPICENTLISPFTIQECGHHFCENCIMPYIGKHRKCPKCEISAILKRLVKNCTLQEIVLNLAKFKDWAPLTSSEPPEESLQESSNKPGEDTLAKLLFTPTQEAASQNGSTNSQLVTPEAAPDKTIQTPSTQSPKSGVFKTPIVFTKNIDVTRKSTTANKKADVINQNKAKKRKIHHAKSTGKVKEGPDMATSRSTNSCHPEVKLDSRSKWPCSRCTFLNLTRAKKCGMCLAPRDAAPLQTTETNNITFQPEPMPTIPPLATCDVKRRNKPKAELKAPTTFERIITSPIIIAPKEAKAKQRFVDSKPVIKGPQQYFVALTGFVPQQKKGLSQLFKDLNHAGLKVKEIEKSIDFHKATHLVTCFASTQGKEANVCSRTIKYVHGLVFNIPVLEQSWLIDSLKHKKWQSIDGYLLNGTTSYGPLERVVAPIPNLSVKSLFTSYNFYLKGFSASSVPTKVEILGIIKAAGGKVISNIPLVKEVPAHDIKNIVSPYSFTLHTSALGRKYIVPNISTGEKVPMEASPSRYYSLCTSKHAIFSDAKGSTNCIKMPFPSGICPLVITVDKGNTDMFPPAPESLHDQSAPHSWILDCISARMILPLPYAMQK</sequence>
<evidence type="ECO:0000313" key="2">
    <source>
        <dbReference type="Proteomes" id="UP001165960"/>
    </source>
</evidence>
<dbReference type="EMBL" id="QTSX02004777">
    <property type="protein sequence ID" value="KAJ9063649.1"/>
    <property type="molecule type" value="Genomic_DNA"/>
</dbReference>
<organism evidence="1 2">
    <name type="scientific">Entomophthora muscae</name>
    <dbReference type="NCBI Taxonomy" id="34485"/>
    <lineage>
        <taxon>Eukaryota</taxon>
        <taxon>Fungi</taxon>
        <taxon>Fungi incertae sedis</taxon>
        <taxon>Zoopagomycota</taxon>
        <taxon>Entomophthoromycotina</taxon>
        <taxon>Entomophthoromycetes</taxon>
        <taxon>Entomophthorales</taxon>
        <taxon>Entomophthoraceae</taxon>
        <taxon>Entomophthora</taxon>
    </lineage>
</organism>
<comment type="caution">
    <text evidence="1">The sequence shown here is derived from an EMBL/GenBank/DDBJ whole genome shotgun (WGS) entry which is preliminary data.</text>
</comment>
<protein>
    <submittedName>
        <fullName evidence="1">Uncharacterized protein</fullName>
    </submittedName>
</protein>
<keyword evidence="2" id="KW-1185">Reference proteome</keyword>
<accession>A0ACC2SMM1</accession>
<gene>
    <name evidence="1" type="ORF">DSO57_1038686</name>
</gene>